<name>A0AAV4FC66_9GAST</name>
<evidence type="ECO:0000256" key="9">
    <source>
        <dbReference type="ARBA" id="ARBA00023201"/>
    </source>
</evidence>
<protein>
    <submittedName>
        <fullName evidence="13">Acid-sensing ion channel 1</fullName>
    </submittedName>
</protein>
<dbReference type="PRINTS" id="PR01078">
    <property type="entry name" value="AMINACHANNEL"/>
</dbReference>
<evidence type="ECO:0000256" key="10">
    <source>
        <dbReference type="ARBA" id="ARBA00023303"/>
    </source>
</evidence>
<comment type="similarity">
    <text evidence="11">Belongs to the amiloride-sensitive sodium channel (TC 1.A.6) family.</text>
</comment>
<accession>A0AAV4FC66</accession>
<keyword evidence="7 11" id="KW-0406">Ion transport</keyword>
<evidence type="ECO:0000256" key="12">
    <source>
        <dbReference type="SAM" id="Phobius"/>
    </source>
</evidence>
<dbReference type="AlphaFoldDB" id="A0AAV4FC66"/>
<proteinExistence type="inferred from homology"/>
<keyword evidence="3 11" id="KW-0894">Sodium channel</keyword>
<evidence type="ECO:0000256" key="2">
    <source>
        <dbReference type="ARBA" id="ARBA00022448"/>
    </source>
</evidence>
<evidence type="ECO:0000256" key="1">
    <source>
        <dbReference type="ARBA" id="ARBA00004141"/>
    </source>
</evidence>
<comment type="caution">
    <text evidence="13">The sequence shown here is derived from an EMBL/GenBank/DDBJ whole genome shotgun (WGS) entry which is preliminary data.</text>
</comment>
<reference evidence="13 14" key="1">
    <citation type="journal article" date="2021" name="Elife">
        <title>Chloroplast acquisition without the gene transfer in kleptoplastic sea slugs, Plakobranchus ocellatus.</title>
        <authorList>
            <person name="Maeda T."/>
            <person name="Takahashi S."/>
            <person name="Yoshida T."/>
            <person name="Shimamura S."/>
            <person name="Takaki Y."/>
            <person name="Nagai Y."/>
            <person name="Toyoda A."/>
            <person name="Suzuki Y."/>
            <person name="Arimoto A."/>
            <person name="Ishii H."/>
            <person name="Satoh N."/>
            <person name="Nishiyama T."/>
            <person name="Hasebe M."/>
            <person name="Maruyama T."/>
            <person name="Minagawa J."/>
            <person name="Obokata J."/>
            <person name="Shigenobu S."/>
        </authorList>
    </citation>
    <scope>NUCLEOTIDE SEQUENCE [LARGE SCALE GENOMIC DNA]</scope>
</reference>
<keyword evidence="10 11" id="KW-0407">Ion channel</keyword>
<evidence type="ECO:0000256" key="11">
    <source>
        <dbReference type="RuleBase" id="RU000679"/>
    </source>
</evidence>
<dbReference type="InterPro" id="IPR001873">
    <property type="entry name" value="ENaC"/>
</dbReference>
<evidence type="ECO:0000256" key="4">
    <source>
        <dbReference type="ARBA" id="ARBA00022692"/>
    </source>
</evidence>
<keyword evidence="4 11" id="KW-0812">Transmembrane</keyword>
<evidence type="ECO:0000256" key="7">
    <source>
        <dbReference type="ARBA" id="ARBA00023065"/>
    </source>
</evidence>
<evidence type="ECO:0000313" key="14">
    <source>
        <dbReference type="Proteomes" id="UP000762676"/>
    </source>
</evidence>
<keyword evidence="14" id="KW-1185">Reference proteome</keyword>
<keyword evidence="6" id="KW-0915">Sodium</keyword>
<comment type="subcellular location">
    <subcellularLocation>
        <location evidence="1">Membrane</location>
        <topology evidence="1">Multi-pass membrane protein</topology>
    </subcellularLocation>
</comment>
<feature type="transmembrane region" description="Helical" evidence="12">
    <location>
        <begin position="94"/>
        <end position="115"/>
    </location>
</feature>
<dbReference type="Gene3D" id="2.60.470.10">
    <property type="entry name" value="Acid-sensing ion channels like domains"/>
    <property type="match status" value="1"/>
</dbReference>
<evidence type="ECO:0000313" key="13">
    <source>
        <dbReference type="EMBL" id="GFR70278.1"/>
    </source>
</evidence>
<organism evidence="13 14">
    <name type="scientific">Elysia marginata</name>
    <dbReference type="NCBI Taxonomy" id="1093978"/>
    <lineage>
        <taxon>Eukaryota</taxon>
        <taxon>Metazoa</taxon>
        <taxon>Spiralia</taxon>
        <taxon>Lophotrochozoa</taxon>
        <taxon>Mollusca</taxon>
        <taxon>Gastropoda</taxon>
        <taxon>Heterobranchia</taxon>
        <taxon>Euthyneura</taxon>
        <taxon>Panpulmonata</taxon>
        <taxon>Sacoglossa</taxon>
        <taxon>Placobranchoidea</taxon>
        <taxon>Plakobranchidae</taxon>
        <taxon>Elysia</taxon>
    </lineage>
</organism>
<dbReference type="Pfam" id="PF00858">
    <property type="entry name" value="ASC"/>
    <property type="match status" value="1"/>
</dbReference>
<gene>
    <name evidence="13" type="ORF">ElyMa_003781400</name>
</gene>
<dbReference type="GO" id="GO:0015280">
    <property type="term" value="F:ligand-gated sodium channel activity"/>
    <property type="evidence" value="ECO:0007669"/>
    <property type="project" value="TreeGrafter"/>
</dbReference>
<evidence type="ECO:0000256" key="5">
    <source>
        <dbReference type="ARBA" id="ARBA00022989"/>
    </source>
</evidence>
<dbReference type="EMBL" id="BMAT01007734">
    <property type="protein sequence ID" value="GFR70278.1"/>
    <property type="molecule type" value="Genomic_DNA"/>
</dbReference>
<keyword evidence="9 11" id="KW-0739">Sodium transport</keyword>
<dbReference type="GO" id="GO:0005886">
    <property type="term" value="C:plasma membrane"/>
    <property type="evidence" value="ECO:0007669"/>
    <property type="project" value="TreeGrafter"/>
</dbReference>
<keyword evidence="2 11" id="KW-0813">Transport</keyword>
<evidence type="ECO:0000256" key="3">
    <source>
        <dbReference type="ARBA" id="ARBA00022461"/>
    </source>
</evidence>
<dbReference type="PANTHER" id="PTHR11690">
    <property type="entry name" value="AMILORIDE-SENSITIVE SODIUM CHANNEL-RELATED"/>
    <property type="match status" value="1"/>
</dbReference>
<sequence length="376" mass="43174">MERRKNPCQAAIPRILSVKTHENSHQSIDPFEIILYSIFSYATRSSERQQKESSPPQHNLDEGPGEIAEPWVTFGRESSCHGVKNIENAERTRIARIIWLVITMGMASGLLYSVIELVINYNEYNTVTRTEVKVDNNIMFPSITFCNICPYKRLDKNNNLNPVAPFLLSTTIFKNQVKLDLKAPNIERVLNMSSEYIQENYSYTVDEMVWFATYEEKTLDEKKDFEVVNTQYGRCFTFNGPKYIAKHGVRTVTYDGRFSGLRVMAQLYQNNYVIMNDMTAGLRMFISQHPETPRLNKDGIELQPGSATKVSLSPAKFKFLPPPYHSYGSEPCEATDEKELRDKMYDAPFYSYTACLDQCYDLHAANNCSCYISTLS</sequence>
<evidence type="ECO:0000256" key="8">
    <source>
        <dbReference type="ARBA" id="ARBA00023136"/>
    </source>
</evidence>
<evidence type="ECO:0000256" key="6">
    <source>
        <dbReference type="ARBA" id="ARBA00023053"/>
    </source>
</evidence>
<keyword evidence="5 12" id="KW-1133">Transmembrane helix</keyword>
<keyword evidence="8 12" id="KW-0472">Membrane</keyword>
<dbReference type="Proteomes" id="UP000762676">
    <property type="component" value="Unassembled WGS sequence"/>
</dbReference>